<evidence type="ECO:0000313" key="2">
    <source>
        <dbReference type="Proteomes" id="UP001597440"/>
    </source>
</evidence>
<evidence type="ECO:0000313" key="1">
    <source>
        <dbReference type="EMBL" id="MFD2555077.1"/>
    </source>
</evidence>
<dbReference type="EMBL" id="JBHULD010000014">
    <property type="protein sequence ID" value="MFD2555077.1"/>
    <property type="molecule type" value="Genomic_DNA"/>
</dbReference>
<reference evidence="2" key="1">
    <citation type="journal article" date="2019" name="Int. J. Syst. Evol. Microbiol.">
        <title>The Global Catalogue of Microorganisms (GCM) 10K type strain sequencing project: providing services to taxonomists for standard genome sequencing and annotation.</title>
        <authorList>
            <consortium name="The Broad Institute Genomics Platform"/>
            <consortium name="The Broad Institute Genome Sequencing Center for Infectious Disease"/>
            <person name="Wu L."/>
            <person name="Ma J."/>
        </authorList>
    </citation>
    <scope>NUCLEOTIDE SEQUENCE [LARGE SCALE GENOMIC DNA]</scope>
    <source>
        <strain evidence="2">KCTC 52298</strain>
    </source>
</reference>
<sequence>MSIRIIDVFVKLRNMLYYNTQMQLEISEIKYNIEQIVKKQKGHDQNIQLLFEYINRLQEKEEKMVMKQNPKSEIGFKVGGS</sequence>
<protein>
    <submittedName>
        <fullName evidence="1">Uncharacterized protein</fullName>
    </submittedName>
</protein>
<name>A0ABW5L1L9_9SPHI</name>
<accession>A0ABW5L1L9</accession>
<proteinExistence type="predicted"/>
<dbReference type="Proteomes" id="UP001597440">
    <property type="component" value="Unassembled WGS sequence"/>
</dbReference>
<comment type="caution">
    <text evidence="1">The sequence shown here is derived from an EMBL/GenBank/DDBJ whole genome shotgun (WGS) entry which is preliminary data.</text>
</comment>
<organism evidence="1 2">
    <name type="scientific">Sphingobacterium tabacisoli</name>
    <dbReference type="NCBI Taxonomy" id="2044855"/>
    <lineage>
        <taxon>Bacteria</taxon>
        <taxon>Pseudomonadati</taxon>
        <taxon>Bacteroidota</taxon>
        <taxon>Sphingobacteriia</taxon>
        <taxon>Sphingobacteriales</taxon>
        <taxon>Sphingobacteriaceae</taxon>
        <taxon>Sphingobacterium</taxon>
    </lineage>
</organism>
<keyword evidence="2" id="KW-1185">Reference proteome</keyword>
<gene>
    <name evidence="1" type="ORF">ACFSQW_11790</name>
</gene>